<gene>
    <name evidence="1" type="ORF">CCHR01_04972</name>
</gene>
<comment type="caution">
    <text evidence="1">The sequence shown here is derived from an EMBL/GenBank/DDBJ whole genome shotgun (WGS) entry which is preliminary data.</text>
</comment>
<dbReference type="SUPFAM" id="SSF51197">
    <property type="entry name" value="Clavaminate synthase-like"/>
    <property type="match status" value="1"/>
</dbReference>
<keyword evidence="2" id="KW-1185">Reference proteome</keyword>
<protein>
    <submittedName>
        <fullName evidence="1">Phytanoyl-dioxygenase family protein</fullName>
    </submittedName>
</protein>
<dbReference type="PANTHER" id="PTHR37563:SF2">
    <property type="entry name" value="PHYTANOYL-COA DIOXYGENASE FAMILY PROTEIN (AFU_ORTHOLOGUE AFUA_2G03330)"/>
    <property type="match status" value="1"/>
</dbReference>
<dbReference type="Gene3D" id="2.60.120.620">
    <property type="entry name" value="q2cbj1_9rhob like domain"/>
    <property type="match status" value="1"/>
</dbReference>
<dbReference type="Pfam" id="PF05721">
    <property type="entry name" value="PhyH"/>
    <property type="match status" value="1"/>
</dbReference>
<dbReference type="InterPro" id="IPR008775">
    <property type="entry name" value="Phytyl_CoA_dOase-like"/>
</dbReference>
<reference evidence="1" key="1">
    <citation type="submission" date="2023-01" db="EMBL/GenBank/DDBJ databases">
        <title>Colletotrichum chrysophilum M932 genome sequence.</title>
        <authorList>
            <person name="Baroncelli R."/>
        </authorList>
    </citation>
    <scope>NUCLEOTIDE SEQUENCE</scope>
    <source>
        <strain evidence="1">M932</strain>
    </source>
</reference>
<dbReference type="PANTHER" id="PTHR37563">
    <property type="entry name" value="PHYTANOYL-COA DIOXYGENASE FAMILY PROTEIN (AFU_ORTHOLOGUE AFUA_2G03330)"/>
    <property type="match status" value="1"/>
</dbReference>
<dbReference type="Proteomes" id="UP001243330">
    <property type="component" value="Unassembled WGS sequence"/>
</dbReference>
<organism evidence="1 2">
    <name type="scientific">Colletotrichum chrysophilum</name>
    <dbReference type="NCBI Taxonomy" id="1836956"/>
    <lineage>
        <taxon>Eukaryota</taxon>
        <taxon>Fungi</taxon>
        <taxon>Dikarya</taxon>
        <taxon>Ascomycota</taxon>
        <taxon>Pezizomycotina</taxon>
        <taxon>Sordariomycetes</taxon>
        <taxon>Hypocreomycetidae</taxon>
        <taxon>Glomerellales</taxon>
        <taxon>Glomerellaceae</taxon>
        <taxon>Colletotrichum</taxon>
        <taxon>Colletotrichum gloeosporioides species complex</taxon>
    </lineage>
</organism>
<proteinExistence type="predicted"/>
<evidence type="ECO:0000313" key="1">
    <source>
        <dbReference type="EMBL" id="KAK1852426.1"/>
    </source>
</evidence>
<accession>A0AAD9AQ61</accession>
<dbReference type="AlphaFoldDB" id="A0AAD9AQ61"/>
<dbReference type="InterPro" id="IPR051961">
    <property type="entry name" value="Fungal_Metabolite_Diox"/>
</dbReference>
<name>A0AAD9AQ61_9PEZI</name>
<evidence type="ECO:0000313" key="2">
    <source>
        <dbReference type="Proteomes" id="UP001243330"/>
    </source>
</evidence>
<sequence>MQHKQWENKVISLTPSAEELASGEANAATVGAAVSILQRDGIVVINDVVDPAHCDKINDLLSKESEGLANDNSTHFNFGAHTRNISQPPPLDVEHLYSDIWANRFTNKIVSNVLGPNPVVSYVNGITALHSEDNTRQEVHADIAYAHVNYPFGLVANYYLVDTDVENGSTEVWIGSHRDTSMEDHIGVNKPAIKDECLEERRVYMPPIQPRIRKGSVVIRDIRLWHAGMPNRSSVPRIMLAIGYTPWYMNSRPKVKLPVAAKELVAQWETDTGVTYRVDFVEGDLDHKKTVFKTGFRPNNPHIVYPPGLTKEDYAYLALDDVPLVA</sequence>
<dbReference type="EMBL" id="JAQOWY010000075">
    <property type="protein sequence ID" value="KAK1852426.1"/>
    <property type="molecule type" value="Genomic_DNA"/>
</dbReference>